<dbReference type="SUPFAM" id="SSF52540">
    <property type="entry name" value="P-loop containing nucleoside triphosphate hydrolases"/>
    <property type="match status" value="1"/>
</dbReference>
<evidence type="ECO:0000259" key="11">
    <source>
        <dbReference type="Pfam" id="PF21694"/>
    </source>
</evidence>
<evidence type="ECO:0000256" key="6">
    <source>
        <dbReference type="ARBA" id="ARBA00022932"/>
    </source>
</evidence>
<dbReference type="Proteomes" id="UP001528823">
    <property type="component" value="Unassembled WGS sequence"/>
</dbReference>
<evidence type="ECO:0000256" key="8">
    <source>
        <dbReference type="ARBA" id="ARBA00049244"/>
    </source>
</evidence>
<dbReference type="InterPro" id="IPR010372">
    <property type="entry name" value="DNA_pol3_delta_N"/>
</dbReference>
<dbReference type="PANTHER" id="PTHR34388:SF1">
    <property type="entry name" value="DNA POLYMERASE III SUBUNIT DELTA"/>
    <property type="match status" value="1"/>
</dbReference>
<evidence type="ECO:0000313" key="13">
    <source>
        <dbReference type="Proteomes" id="UP001528823"/>
    </source>
</evidence>
<keyword evidence="5" id="KW-0235">DNA replication</keyword>
<dbReference type="Pfam" id="PF21694">
    <property type="entry name" value="DNA_pol3_delta_C"/>
    <property type="match status" value="1"/>
</dbReference>
<evidence type="ECO:0000313" key="12">
    <source>
        <dbReference type="EMBL" id="MDE1461853.1"/>
    </source>
</evidence>
<dbReference type="Pfam" id="PF06144">
    <property type="entry name" value="DNA_pol3_delta"/>
    <property type="match status" value="1"/>
</dbReference>
<dbReference type="EC" id="2.7.7.7" evidence="1 9"/>
<dbReference type="InterPro" id="IPR048466">
    <property type="entry name" value="DNA_pol3_delta-like_C"/>
</dbReference>
<keyword evidence="4 12" id="KW-0548">Nucleotidyltransferase</keyword>
<organism evidence="12 13">
    <name type="scientific">Spartinivicinus poritis</name>
    <dbReference type="NCBI Taxonomy" id="2994640"/>
    <lineage>
        <taxon>Bacteria</taxon>
        <taxon>Pseudomonadati</taxon>
        <taxon>Pseudomonadota</taxon>
        <taxon>Gammaproteobacteria</taxon>
        <taxon>Oceanospirillales</taxon>
        <taxon>Zooshikellaceae</taxon>
        <taxon>Spartinivicinus</taxon>
    </lineage>
</organism>
<dbReference type="PANTHER" id="PTHR34388">
    <property type="entry name" value="DNA POLYMERASE III SUBUNIT DELTA"/>
    <property type="match status" value="1"/>
</dbReference>
<evidence type="ECO:0000256" key="5">
    <source>
        <dbReference type="ARBA" id="ARBA00022705"/>
    </source>
</evidence>
<dbReference type="NCBIfam" id="TIGR01128">
    <property type="entry name" value="holA"/>
    <property type="match status" value="1"/>
</dbReference>
<evidence type="ECO:0000256" key="9">
    <source>
        <dbReference type="NCBIfam" id="TIGR01128"/>
    </source>
</evidence>
<dbReference type="Gene3D" id="1.10.8.60">
    <property type="match status" value="1"/>
</dbReference>
<feature type="domain" description="DNA polymerase III delta N-terminal" evidence="10">
    <location>
        <begin position="19"/>
        <end position="130"/>
    </location>
</feature>
<keyword evidence="6" id="KW-0239">DNA-directed DNA polymerase</keyword>
<dbReference type="RefSeq" id="WP_274688212.1">
    <property type="nucleotide sequence ID" value="NZ_JAPMOU010000007.1"/>
</dbReference>
<evidence type="ECO:0000256" key="7">
    <source>
        <dbReference type="ARBA" id="ARBA00034754"/>
    </source>
</evidence>
<evidence type="ECO:0000256" key="2">
    <source>
        <dbReference type="ARBA" id="ARBA00017703"/>
    </source>
</evidence>
<keyword evidence="13" id="KW-1185">Reference proteome</keyword>
<keyword evidence="3 12" id="KW-0808">Transferase</keyword>
<comment type="similarity">
    <text evidence="7">Belongs to the DNA polymerase HolA subunit family.</text>
</comment>
<dbReference type="Gene3D" id="3.40.50.300">
    <property type="entry name" value="P-loop containing nucleotide triphosphate hydrolases"/>
    <property type="match status" value="1"/>
</dbReference>
<evidence type="ECO:0000256" key="1">
    <source>
        <dbReference type="ARBA" id="ARBA00012417"/>
    </source>
</evidence>
<dbReference type="InterPro" id="IPR005790">
    <property type="entry name" value="DNA_polIII_delta"/>
</dbReference>
<dbReference type="SUPFAM" id="SSF48019">
    <property type="entry name" value="post-AAA+ oligomerization domain-like"/>
    <property type="match status" value="1"/>
</dbReference>
<dbReference type="CDD" id="cd18138">
    <property type="entry name" value="HLD_clamp_pol_III_delta"/>
    <property type="match status" value="1"/>
</dbReference>
<comment type="catalytic activity">
    <reaction evidence="8">
        <text>DNA(n) + a 2'-deoxyribonucleoside 5'-triphosphate = DNA(n+1) + diphosphate</text>
        <dbReference type="Rhea" id="RHEA:22508"/>
        <dbReference type="Rhea" id="RHEA-COMP:17339"/>
        <dbReference type="Rhea" id="RHEA-COMP:17340"/>
        <dbReference type="ChEBI" id="CHEBI:33019"/>
        <dbReference type="ChEBI" id="CHEBI:61560"/>
        <dbReference type="ChEBI" id="CHEBI:173112"/>
        <dbReference type="EC" id="2.7.7.7"/>
    </reaction>
</comment>
<reference evidence="12 13" key="1">
    <citation type="submission" date="2022-11" db="EMBL/GenBank/DDBJ databases">
        <title>Spartinivicinus poritis sp. nov., isolated from scleractinian coral Porites lutea.</title>
        <authorList>
            <person name="Zhang G."/>
            <person name="Cai L."/>
            <person name="Wei Q."/>
        </authorList>
    </citation>
    <scope>NUCLEOTIDE SEQUENCE [LARGE SCALE GENOMIC DNA]</scope>
    <source>
        <strain evidence="12 13">A2-2</strain>
    </source>
</reference>
<evidence type="ECO:0000256" key="3">
    <source>
        <dbReference type="ARBA" id="ARBA00022679"/>
    </source>
</evidence>
<dbReference type="GO" id="GO:0003887">
    <property type="term" value="F:DNA-directed DNA polymerase activity"/>
    <property type="evidence" value="ECO:0007669"/>
    <property type="project" value="UniProtKB-EC"/>
</dbReference>
<dbReference type="InterPro" id="IPR008921">
    <property type="entry name" value="DNA_pol3_clamp-load_cplx_C"/>
</dbReference>
<accession>A0ABT5U660</accession>
<comment type="caution">
    <text evidence="12">The sequence shown here is derived from an EMBL/GenBank/DDBJ whole genome shotgun (WGS) entry which is preliminary data.</text>
</comment>
<gene>
    <name evidence="12" type="primary">holA</name>
    <name evidence="12" type="ORF">ORQ98_07710</name>
</gene>
<dbReference type="Gene3D" id="1.20.272.10">
    <property type="match status" value="1"/>
</dbReference>
<dbReference type="InterPro" id="IPR027417">
    <property type="entry name" value="P-loop_NTPase"/>
</dbReference>
<sequence>MKIRLDQLPSHLNPLKPIYLIASDEPLQQIEAVDQVRAAARHQGFTERVLFHAEAGFDWDLLLESANALSLFADRKLIELRIPNGKPGEKGNKAIEAYCQNPSPDNILLIITPKLEGAIQRSKWFKKLDQIGIFLPIWPVEPSRLPNWLKQRFQQAGLSASPEAIELLTDRIEGNLLAASQEIEKLKLLAIDGKVTAAHITDSVSDSARYDVFGLVDAALQGDIRHCLRIISGLKAEASETTLILWALTREIRNLSEFSYLIHQGNPTDQVCKQLKIWPKRKPLVQQAARRHREKDFRSMLQHAANIDTAIKGLAKENIWDELTQLTLKLAGVPTQI</sequence>
<evidence type="ECO:0000259" key="10">
    <source>
        <dbReference type="Pfam" id="PF06144"/>
    </source>
</evidence>
<feature type="domain" description="DNA polymerase III delta subunit-like C-terminal" evidence="11">
    <location>
        <begin position="211"/>
        <end position="313"/>
    </location>
</feature>
<evidence type="ECO:0000256" key="4">
    <source>
        <dbReference type="ARBA" id="ARBA00022695"/>
    </source>
</evidence>
<dbReference type="EMBL" id="JAPMOU010000007">
    <property type="protein sequence ID" value="MDE1461853.1"/>
    <property type="molecule type" value="Genomic_DNA"/>
</dbReference>
<proteinExistence type="inferred from homology"/>
<protein>
    <recommendedName>
        <fullName evidence="2 9">DNA polymerase III subunit delta</fullName>
        <ecNumber evidence="1 9">2.7.7.7</ecNumber>
    </recommendedName>
</protein>
<name>A0ABT5U660_9GAMM</name>